<evidence type="ECO:0000313" key="1">
    <source>
        <dbReference type="EMBL" id="CEK97706.1"/>
    </source>
</evidence>
<protein>
    <submittedName>
        <fullName evidence="1">Uncharacterized protein</fullName>
    </submittedName>
</protein>
<accession>A0A0B7BZ92</accession>
<dbReference type="EMBL" id="HACG01050841">
    <property type="protein sequence ID" value="CEK97706.1"/>
    <property type="molecule type" value="Transcribed_RNA"/>
</dbReference>
<organism evidence="1">
    <name type="scientific">Arion vulgaris</name>
    <dbReference type="NCBI Taxonomy" id="1028688"/>
    <lineage>
        <taxon>Eukaryota</taxon>
        <taxon>Metazoa</taxon>
        <taxon>Spiralia</taxon>
        <taxon>Lophotrochozoa</taxon>
        <taxon>Mollusca</taxon>
        <taxon>Gastropoda</taxon>
        <taxon>Heterobranchia</taxon>
        <taxon>Euthyneura</taxon>
        <taxon>Panpulmonata</taxon>
        <taxon>Eupulmonata</taxon>
        <taxon>Stylommatophora</taxon>
        <taxon>Helicina</taxon>
        <taxon>Arionoidea</taxon>
        <taxon>Arionidae</taxon>
        <taxon>Arion</taxon>
    </lineage>
</organism>
<sequence>ACEGTKCNFEDCSFLCEDLAQAVPLQHCRLVTIRATYRISIKSSETNLQCGDGTL</sequence>
<dbReference type="AlphaFoldDB" id="A0A0B7BZ92"/>
<proteinExistence type="predicted"/>
<feature type="non-terminal residue" evidence="1">
    <location>
        <position position="1"/>
    </location>
</feature>
<gene>
    <name evidence="1" type="primary">ORF216640</name>
</gene>
<reference evidence="1" key="1">
    <citation type="submission" date="2014-12" db="EMBL/GenBank/DDBJ databases">
        <title>Insight into the proteome of Arion vulgaris.</title>
        <authorList>
            <person name="Aradska J."/>
            <person name="Bulat T."/>
            <person name="Smidak R."/>
            <person name="Sarate P."/>
            <person name="Gangsoo J."/>
            <person name="Sialana F."/>
            <person name="Bilban M."/>
            <person name="Lubec G."/>
        </authorList>
    </citation>
    <scope>NUCLEOTIDE SEQUENCE</scope>
    <source>
        <tissue evidence="1">Skin</tissue>
    </source>
</reference>
<name>A0A0B7BZ92_9EUPU</name>